<organism evidence="4 5">
    <name type="scientific">Patellaria atrata CBS 101060</name>
    <dbReference type="NCBI Taxonomy" id="1346257"/>
    <lineage>
        <taxon>Eukaryota</taxon>
        <taxon>Fungi</taxon>
        <taxon>Dikarya</taxon>
        <taxon>Ascomycota</taxon>
        <taxon>Pezizomycotina</taxon>
        <taxon>Dothideomycetes</taxon>
        <taxon>Dothideomycetes incertae sedis</taxon>
        <taxon>Patellariales</taxon>
        <taxon>Patellariaceae</taxon>
        <taxon>Patellaria</taxon>
    </lineage>
</organism>
<dbReference type="SUPFAM" id="SSF48403">
    <property type="entry name" value="Ankyrin repeat"/>
    <property type="match status" value="1"/>
</dbReference>
<gene>
    <name evidence="4" type="ORF">M501DRAFT_314103</name>
</gene>
<evidence type="ECO:0000313" key="5">
    <source>
        <dbReference type="Proteomes" id="UP000799429"/>
    </source>
</evidence>
<evidence type="ECO:0000256" key="2">
    <source>
        <dbReference type="ARBA" id="ARBA00022737"/>
    </source>
</evidence>
<keyword evidence="5" id="KW-1185">Reference proteome</keyword>
<name>A0A9P4S4E3_9PEZI</name>
<dbReference type="OrthoDB" id="3800128at2759"/>
<comment type="caution">
    <text evidence="4">The sequence shown here is derived from an EMBL/GenBank/DDBJ whole genome shotgun (WGS) entry which is preliminary data.</text>
</comment>
<dbReference type="Proteomes" id="UP000799429">
    <property type="component" value="Unassembled WGS sequence"/>
</dbReference>
<keyword evidence="3" id="KW-0040">ANK repeat</keyword>
<dbReference type="PANTHER" id="PTHR24161">
    <property type="entry name" value="ANK_REP_REGION DOMAIN-CONTAINING PROTEIN-RELATED"/>
    <property type="match status" value="1"/>
</dbReference>
<dbReference type="GO" id="GO:0019706">
    <property type="term" value="F:protein-cysteine S-palmitoyltransferase activity"/>
    <property type="evidence" value="ECO:0007669"/>
    <property type="project" value="UniProtKB-EC"/>
</dbReference>
<accession>A0A9P4S4E3</accession>
<dbReference type="InterPro" id="IPR036770">
    <property type="entry name" value="Ankyrin_rpt-contain_sf"/>
</dbReference>
<evidence type="ECO:0000256" key="1">
    <source>
        <dbReference type="ARBA" id="ARBA00012210"/>
    </source>
</evidence>
<evidence type="ECO:0000256" key="3">
    <source>
        <dbReference type="ARBA" id="ARBA00023043"/>
    </source>
</evidence>
<reference evidence="4" key="1">
    <citation type="journal article" date="2020" name="Stud. Mycol.">
        <title>101 Dothideomycetes genomes: a test case for predicting lifestyles and emergence of pathogens.</title>
        <authorList>
            <person name="Haridas S."/>
            <person name="Albert R."/>
            <person name="Binder M."/>
            <person name="Bloem J."/>
            <person name="Labutti K."/>
            <person name="Salamov A."/>
            <person name="Andreopoulos B."/>
            <person name="Baker S."/>
            <person name="Barry K."/>
            <person name="Bills G."/>
            <person name="Bluhm B."/>
            <person name="Cannon C."/>
            <person name="Castanera R."/>
            <person name="Culley D."/>
            <person name="Daum C."/>
            <person name="Ezra D."/>
            <person name="Gonzalez J."/>
            <person name="Henrissat B."/>
            <person name="Kuo A."/>
            <person name="Liang C."/>
            <person name="Lipzen A."/>
            <person name="Lutzoni F."/>
            <person name="Magnuson J."/>
            <person name="Mondo S."/>
            <person name="Nolan M."/>
            <person name="Ohm R."/>
            <person name="Pangilinan J."/>
            <person name="Park H.-J."/>
            <person name="Ramirez L."/>
            <person name="Alfaro M."/>
            <person name="Sun H."/>
            <person name="Tritt A."/>
            <person name="Yoshinaga Y."/>
            <person name="Zwiers L.-H."/>
            <person name="Turgeon B."/>
            <person name="Goodwin S."/>
            <person name="Spatafora J."/>
            <person name="Crous P."/>
            <person name="Grigoriev I."/>
        </authorList>
    </citation>
    <scope>NUCLEOTIDE SEQUENCE</scope>
    <source>
        <strain evidence="4">CBS 101060</strain>
    </source>
</reference>
<dbReference type="Pfam" id="PF12796">
    <property type="entry name" value="Ank_2"/>
    <property type="match status" value="1"/>
</dbReference>
<dbReference type="EC" id="2.3.1.225" evidence="1"/>
<dbReference type="InterPro" id="IPR002110">
    <property type="entry name" value="Ankyrin_rpt"/>
</dbReference>
<protein>
    <recommendedName>
        <fullName evidence="1">protein S-acyltransferase</fullName>
        <ecNumber evidence="1">2.3.1.225</ecNumber>
    </recommendedName>
</protein>
<dbReference type="AlphaFoldDB" id="A0A9P4S4E3"/>
<dbReference type="EMBL" id="MU006106">
    <property type="protein sequence ID" value="KAF2835944.1"/>
    <property type="molecule type" value="Genomic_DNA"/>
</dbReference>
<dbReference type="Gene3D" id="1.25.40.20">
    <property type="entry name" value="Ankyrin repeat-containing domain"/>
    <property type="match status" value="1"/>
</dbReference>
<keyword evidence="2" id="KW-0677">Repeat</keyword>
<dbReference type="PANTHER" id="PTHR24161:SF85">
    <property type="entry name" value="PALMITOYLTRANSFERASE HIP14"/>
    <property type="match status" value="1"/>
</dbReference>
<sequence length="152" mass="16918">MKHMTKSSSRTEFLVVVAKKSGQSELDSGIGLDALHKLLIPCEDPQFLKEELLHRSILLGRTEIVKVLLEYNIPLDKAPWSVTTLHVAASVGNVELVRLIFSKIPTSIFERHDLYQPHTPVGVACNLGRREVVRMLLELGQSSETALPAKLL</sequence>
<evidence type="ECO:0000313" key="4">
    <source>
        <dbReference type="EMBL" id="KAF2835944.1"/>
    </source>
</evidence>
<proteinExistence type="predicted"/>